<name>A0AAU9AKD2_LYSEN</name>
<keyword evidence="1" id="KW-0732">Signal</keyword>
<gene>
    <name evidence="4" type="ORF">LEN_2347</name>
</gene>
<reference evidence="4 5" key="1">
    <citation type="journal article" date="2017" name="DNA Res.">
        <title>Complete genome sequence and expression profile of the commercial lytic enzyme producer Lysobacter enzymogenes M497-1.</title>
        <authorList>
            <person name="Takami H."/>
            <person name="Toyoda A."/>
            <person name="Uchiyama I."/>
            <person name="Itoh T."/>
            <person name="Takaki Y."/>
            <person name="Arai W."/>
            <person name="Nishi S."/>
            <person name="Kawai M."/>
            <person name="Shinya K."/>
            <person name="Ikeda H."/>
        </authorList>
    </citation>
    <scope>NUCLEOTIDE SEQUENCE [LARGE SCALE GENOMIC DNA]</scope>
    <source>
        <strain evidence="4 5">M497-1</strain>
    </source>
</reference>
<dbReference type="Pfam" id="PF20943">
    <property type="entry name" value="DUF4785_3rd"/>
    <property type="match status" value="1"/>
</dbReference>
<evidence type="ECO:0000313" key="4">
    <source>
        <dbReference type="EMBL" id="BAV97834.1"/>
    </source>
</evidence>
<feature type="chain" id="PRO_5043964437" description="DUF4785 family protein" evidence="1">
    <location>
        <begin position="19"/>
        <end position="391"/>
    </location>
</feature>
<evidence type="ECO:0000256" key="1">
    <source>
        <dbReference type="SAM" id="SignalP"/>
    </source>
</evidence>
<dbReference type="KEGG" id="lem:LEN_2347"/>
<dbReference type="Proteomes" id="UP000218824">
    <property type="component" value="Chromosome"/>
</dbReference>
<evidence type="ECO:0008006" key="6">
    <source>
        <dbReference type="Google" id="ProtNLM"/>
    </source>
</evidence>
<evidence type="ECO:0000259" key="3">
    <source>
        <dbReference type="Pfam" id="PF20943"/>
    </source>
</evidence>
<dbReference type="InterPro" id="IPR048295">
    <property type="entry name" value="DUF4785_C"/>
</dbReference>
<evidence type="ECO:0000313" key="5">
    <source>
        <dbReference type="Proteomes" id="UP000218824"/>
    </source>
</evidence>
<feature type="domain" description="DUF4785" evidence="3">
    <location>
        <begin position="285"/>
        <end position="385"/>
    </location>
</feature>
<accession>A0AAU9AKD2</accession>
<protein>
    <recommendedName>
        <fullName evidence="6">DUF4785 family protein</fullName>
    </recommendedName>
</protein>
<dbReference type="EMBL" id="AP014940">
    <property type="protein sequence ID" value="BAV97834.1"/>
    <property type="molecule type" value="Genomic_DNA"/>
</dbReference>
<dbReference type="RefSeq" id="WP_096377984.1">
    <property type="nucleotide sequence ID" value="NZ_AP014940.1"/>
</dbReference>
<evidence type="ECO:0000259" key="2">
    <source>
        <dbReference type="Pfam" id="PF16024"/>
    </source>
</evidence>
<feature type="domain" description="DUF4785" evidence="2">
    <location>
        <begin position="44"/>
        <end position="179"/>
    </location>
</feature>
<dbReference type="Pfam" id="PF16024">
    <property type="entry name" value="DUF4785_1st"/>
    <property type="match status" value="1"/>
</dbReference>
<dbReference type="Gene3D" id="2.60.120.1370">
    <property type="match status" value="1"/>
</dbReference>
<organism evidence="4 5">
    <name type="scientific">Lysobacter enzymogenes</name>
    <dbReference type="NCBI Taxonomy" id="69"/>
    <lineage>
        <taxon>Bacteria</taxon>
        <taxon>Pseudomonadati</taxon>
        <taxon>Pseudomonadota</taxon>
        <taxon>Gammaproteobacteria</taxon>
        <taxon>Lysobacterales</taxon>
        <taxon>Lysobacteraceae</taxon>
        <taxon>Lysobacter</taxon>
    </lineage>
</organism>
<feature type="signal peptide" evidence="1">
    <location>
        <begin position="1"/>
        <end position="18"/>
    </location>
</feature>
<dbReference type="InterPro" id="IPR031979">
    <property type="entry name" value="DUF4785_N"/>
</dbReference>
<dbReference type="GeneID" id="83064208"/>
<dbReference type="AlphaFoldDB" id="A0AAU9AKD2"/>
<proteinExistence type="predicted"/>
<sequence>MRTILSLALLAAAGQAIAADAPMLPAAQHDQIPQRLAVVAAPKAAAERAPLRFSWALDPNAELAADPLPEAVESREYWQETDGAALQRGLQVSTSAPGALIRVSPVAGAAQVAADSVRITRAGQPVGALKRTGAEQLQAAGLAVGAGTAAVQLAADAAPGAYAVQVAQARGRYVVHVFEPNSDVRLLARLSGDHALAGGSREVEVDLQRGQASLKAEGGALLVAPSGRSWPLALKTGGDGKLRGAVPLPADAGDEPAGLWEVQVFAGDGTIQRDARTALAVAQPTAKLDGAYAFDARTLSFDLPLRAASPGRFEVRGTLYASNAKRELRPVAIAHSAQWVDGGAARIELAFDRKQLPKGYGAPFELRNVELNDQSRLAPIERRQRVARVGR</sequence>
<dbReference type="Gene3D" id="2.60.40.3870">
    <property type="entry name" value="Uncharacterised protein PF16024, DUF4785"/>
    <property type="match status" value="1"/>
</dbReference>